<proteinExistence type="predicted"/>
<keyword evidence="1" id="KW-0472">Membrane</keyword>
<evidence type="ECO:0000313" key="2">
    <source>
        <dbReference type="EMBL" id="GAA4399445.1"/>
    </source>
</evidence>
<evidence type="ECO:0008006" key="4">
    <source>
        <dbReference type="Google" id="ProtNLM"/>
    </source>
</evidence>
<dbReference type="RefSeq" id="WP_159899915.1">
    <property type="nucleotide sequence ID" value="NZ_BAABFX010000033.1"/>
</dbReference>
<feature type="transmembrane region" description="Helical" evidence="1">
    <location>
        <begin position="399"/>
        <end position="419"/>
    </location>
</feature>
<name>A0ABP8K2T4_9MICO</name>
<dbReference type="Proteomes" id="UP001500390">
    <property type="component" value="Unassembled WGS sequence"/>
</dbReference>
<evidence type="ECO:0000256" key="1">
    <source>
        <dbReference type="SAM" id="Phobius"/>
    </source>
</evidence>
<protein>
    <recommendedName>
        <fullName evidence="4">PNPLA domain-containing protein</fullName>
    </recommendedName>
</protein>
<keyword evidence="1" id="KW-0812">Transmembrane</keyword>
<gene>
    <name evidence="2" type="ORF">GCM10023153_25590</name>
</gene>
<organism evidence="2 3">
    <name type="scientific">Ornithinibacter aureus</name>
    <dbReference type="NCBI Taxonomy" id="622664"/>
    <lineage>
        <taxon>Bacteria</taxon>
        <taxon>Bacillati</taxon>
        <taxon>Actinomycetota</taxon>
        <taxon>Actinomycetes</taxon>
        <taxon>Micrococcales</taxon>
        <taxon>Intrasporangiaceae</taxon>
        <taxon>Ornithinibacter</taxon>
    </lineage>
</organism>
<feature type="transmembrane region" description="Helical" evidence="1">
    <location>
        <begin position="329"/>
        <end position="349"/>
    </location>
</feature>
<feature type="transmembrane region" description="Helical" evidence="1">
    <location>
        <begin position="355"/>
        <end position="378"/>
    </location>
</feature>
<keyword evidence="1" id="KW-1133">Transmembrane helix</keyword>
<comment type="caution">
    <text evidence="2">The sequence shown here is derived from an EMBL/GenBank/DDBJ whole genome shotgun (WGS) entry which is preliminary data.</text>
</comment>
<feature type="transmembrane region" description="Helical" evidence="1">
    <location>
        <begin position="88"/>
        <end position="110"/>
    </location>
</feature>
<evidence type="ECO:0000313" key="3">
    <source>
        <dbReference type="Proteomes" id="UP001500390"/>
    </source>
</evidence>
<dbReference type="EMBL" id="BAABFX010000033">
    <property type="protein sequence ID" value="GAA4399445.1"/>
    <property type="molecule type" value="Genomic_DNA"/>
</dbReference>
<feature type="transmembrane region" description="Helical" evidence="1">
    <location>
        <begin position="130"/>
        <end position="152"/>
    </location>
</feature>
<feature type="transmembrane region" description="Helical" evidence="1">
    <location>
        <begin position="172"/>
        <end position="190"/>
    </location>
</feature>
<feature type="transmembrane region" description="Helical" evidence="1">
    <location>
        <begin position="292"/>
        <end position="317"/>
    </location>
</feature>
<feature type="transmembrane region" description="Helical" evidence="1">
    <location>
        <begin position="257"/>
        <end position="277"/>
    </location>
</feature>
<feature type="transmembrane region" description="Helical" evidence="1">
    <location>
        <begin position="40"/>
        <end position="64"/>
    </location>
</feature>
<accession>A0ABP8K2T4</accession>
<sequence length="900" mass="93945">MWVLPLAYAVADVAETVVTCRLFDCGGLTCEFPAGQPFVWISVLSLLKWVALFAALLAILVGFLRPDVNGQVSLSGSWDRLGGPTRPVGAAGGLTWVVVAFALVVALPAGGPLDQIPDVIRSQFEDPRQALVSIVLAVVLLLSVVVAGLWSIRYEEDSKPTDLGWRRATLRVVGGACVLSVVLAAVQVGVDEGFATIRLWQPAAPFITVIALLGLAWVVRYMQRIDRSQVVAPLRRARPAVEEGSAPSTWDDPRLRAVGLLAALVVLALGLGLVRAFTPVVLTGDDGIDKAVVLLLVGVLTAAFVAPSLAVLLTWALSRQVSTVVKRACTAIGVAVAVWTIIAAVVLAMRPQLAWGGATGVLAVSFAFFATVTGLLGWASHHFWWPVTKALGLGRRTPWGLLVVLCWLVASSLNFTAGYHDARVEQASAAAAPTLADRFAAWQAGWDEATIAQCALKDGTVPLVLVAAPGGGGKAAFWTGTAMDELFGEDGPLCPQSLFAVSGVSGGAVGLAVTLGDVPGATEDARGSDPLRRLTDDGPLAQLIAAMLLRDLPQPFVGAADGWSDRAEVLETAWEEATAGTTAGSGPLGTADQPQTIDELGAGWWKGDEPSHRPAIVFNSSSVTDGCRVLVSNVGALPTDAGSCRSGVATEGFPAGPIAVSIDGRAGLMDHEGVQRLQPGDGCTVSGVASMRASTAALMAARFPYLTPSGALRRCPVTEPPSATTNVTYGVDGGYLDNTGIPALLEIWHSVAPQVEQHNAAGGRSEGELAGLGALTIEPWVIYLENHYRSQAAPVSPGRPKELWVPLKAMGASETLRSTLTLEQQAAVQMAELTSTSGTGHRFVMIAPYNAPQVQAPLGWALAEPTRLSMEDGVTQAVQKNCLSALFRGLVPCEPGSSPP</sequence>
<reference evidence="3" key="1">
    <citation type="journal article" date="2019" name="Int. J. Syst. Evol. Microbiol.">
        <title>The Global Catalogue of Microorganisms (GCM) 10K type strain sequencing project: providing services to taxonomists for standard genome sequencing and annotation.</title>
        <authorList>
            <consortium name="The Broad Institute Genomics Platform"/>
            <consortium name="The Broad Institute Genome Sequencing Center for Infectious Disease"/>
            <person name="Wu L."/>
            <person name="Ma J."/>
        </authorList>
    </citation>
    <scope>NUCLEOTIDE SEQUENCE [LARGE SCALE GENOMIC DNA]</scope>
    <source>
        <strain evidence="3">JCM 17738</strain>
    </source>
</reference>
<keyword evidence="3" id="KW-1185">Reference proteome</keyword>
<feature type="transmembrane region" description="Helical" evidence="1">
    <location>
        <begin position="202"/>
        <end position="219"/>
    </location>
</feature>